<protein>
    <submittedName>
        <fullName evidence="1">Uncharacterized protein</fullName>
    </submittedName>
</protein>
<proteinExistence type="predicted"/>
<dbReference type="RefSeq" id="WP_144001269.1">
    <property type="nucleotide sequence ID" value="NZ_CP040916.1"/>
</dbReference>
<organism evidence="1 2">
    <name type="scientific">Streptomyces spectabilis</name>
    <dbReference type="NCBI Taxonomy" id="68270"/>
    <lineage>
        <taxon>Bacteria</taxon>
        <taxon>Bacillati</taxon>
        <taxon>Actinomycetota</taxon>
        <taxon>Actinomycetes</taxon>
        <taxon>Kitasatosporales</taxon>
        <taxon>Streptomycetaceae</taxon>
        <taxon>Streptomyces</taxon>
    </lineage>
</organism>
<dbReference type="Proteomes" id="UP000316806">
    <property type="component" value="Chromosome"/>
</dbReference>
<dbReference type="AlphaFoldDB" id="A0A516R206"/>
<evidence type="ECO:0000313" key="2">
    <source>
        <dbReference type="Proteomes" id="UP000316806"/>
    </source>
</evidence>
<name>A0A516R206_STRST</name>
<sequence>MRSSGAPHLLWVEENAVLSGQLRVRLKAPRQQGVTPWWFALDRNRCTDRMMITAQYEALHHFLADRIADLGPAAATDPFVYGVNAQLVIHSDLILHRDHRALSERDAAFIDGLGLALQHAAARFKGHPDYRLVWAPPRVEARHLLDGDYR</sequence>
<gene>
    <name evidence="1" type="ORF">FH965_03235</name>
</gene>
<evidence type="ECO:0000313" key="1">
    <source>
        <dbReference type="EMBL" id="QDQ09693.1"/>
    </source>
</evidence>
<accession>A0A516R206</accession>
<reference evidence="1 2" key="1">
    <citation type="journal article" date="2019" name="J. Ind. Microbiol. Biotechnol.">
        <title>The complete genomic sequence of Streptomyces spectabilis NRRL-2792 and identification of secondary metabolite biosynthetic gene clusters.</title>
        <authorList>
            <person name="Sinha A."/>
            <person name="Phillips-Salemka S."/>
            <person name="Niraula T.A."/>
            <person name="Short K.A."/>
            <person name="Niraula N.P."/>
        </authorList>
    </citation>
    <scope>NUCLEOTIDE SEQUENCE [LARGE SCALE GENOMIC DNA]</scope>
    <source>
        <strain evidence="1 2">NRRL 2792</strain>
    </source>
</reference>
<dbReference type="EMBL" id="CP040916">
    <property type="protein sequence ID" value="QDQ09693.1"/>
    <property type="molecule type" value="Genomic_DNA"/>
</dbReference>